<dbReference type="GO" id="GO:0006302">
    <property type="term" value="P:double-strand break repair"/>
    <property type="evidence" value="ECO:0007669"/>
    <property type="project" value="TreeGrafter"/>
</dbReference>
<feature type="compositionally biased region" description="Basic and acidic residues" evidence="6">
    <location>
        <begin position="193"/>
        <end position="219"/>
    </location>
</feature>
<dbReference type="GO" id="GO:0016604">
    <property type="term" value="C:nuclear body"/>
    <property type="evidence" value="ECO:0007669"/>
    <property type="project" value="TreeGrafter"/>
</dbReference>
<gene>
    <name evidence="7" type="ORF">HAKA00212_LOCUS2062</name>
</gene>
<evidence type="ECO:0000256" key="5">
    <source>
        <dbReference type="ARBA" id="ARBA00023242"/>
    </source>
</evidence>
<keyword evidence="3" id="KW-0227">DNA damage</keyword>
<keyword evidence="2" id="KW-0963">Cytoplasm</keyword>
<evidence type="ECO:0000256" key="3">
    <source>
        <dbReference type="ARBA" id="ARBA00022763"/>
    </source>
</evidence>
<dbReference type="CDD" id="cd21502">
    <property type="entry name" value="vWA_BABAM1"/>
    <property type="match status" value="1"/>
</dbReference>
<organism evidence="7">
    <name type="scientific">Heterosigma akashiwo</name>
    <name type="common">Chromophytic alga</name>
    <name type="synonym">Heterosigma carterae</name>
    <dbReference type="NCBI Taxonomy" id="2829"/>
    <lineage>
        <taxon>Eukaryota</taxon>
        <taxon>Sar</taxon>
        <taxon>Stramenopiles</taxon>
        <taxon>Ochrophyta</taxon>
        <taxon>Raphidophyceae</taxon>
        <taxon>Chattonellales</taxon>
        <taxon>Chattonellaceae</taxon>
        <taxon>Heterosigma</taxon>
    </lineage>
</organism>
<proteinExistence type="predicted"/>
<evidence type="ECO:0000313" key="7">
    <source>
        <dbReference type="EMBL" id="CAE0623396.1"/>
    </source>
</evidence>
<comment type="subcellular location">
    <subcellularLocation>
        <location evidence="1">Nucleus</location>
    </subcellularLocation>
</comment>
<dbReference type="GO" id="GO:0007095">
    <property type="term" value="P:mitotic G2 DNA damage checkpoint signaling"/>
    <property type="evidence" value="ECO:0007669"/>
    <property type="project" value="TreeGrafter"/>
</dbReference>
<dbReference type="PANTHER" id="PTHR15660">
    <property type="entry name" value="BRISC AND BRCA1-A COMPLEX MEMBER 1"/>
    <property type="match status" value="1"/>
</dbReference>
<evidence type="ECO:0000256" key="1">
    <source>
        <dbReference type="ARBA" id="ARBA00004123"/>
    </source>
</evidence>
<dbReference type="GO" id="GO:0045739">
    <property type="term" value="P:positive regulation of DNA repair"/>
    <property type="evidence" value="ECO:0007669"/>
    <property type="project" value="InterPro"/>
</dbReference>
<evidence type="ECO:0000256" key="4">
    <source>
        <dbReference type="ARBA" id="ARBA00023204"/>
    </source>
</evidence>
<dbReference type="InterPro" id="IPR026126">
    <property type="entry name" value="BABAM1"/>
</dbReference>
<dbReference type="EMBL" id="HBIU01005394">
    <property type="protein sequence ID" value="CAE0623396.1"/>
    <property type="molecule type" value="Transcribed_RNA"/>
</dbReference>
<dbReference type="AlphaFoldDB" id="A0A7S3US84"/>
<evidence type="ECO:0000256" key="2">
    <source>
        <dbReference type="ARBA" id="ARBA00022490"/>
    </source>
</evidence>
<dbReference type="GO" id="GO:0070552">
    <property type="term" value="C:BRISC complex"/>
    <property type="evidence" value="ECO:0007669"/>
    <property type="project" value="InterPro"/>
</dbReference>
<keyword evidence="5" id="KW-0539">Nucleus</keyword>
<keyword evidence="4" id="KW-0234">DNA repair</keyword>
<evidence type="ECO:0000256" key="6">
    <source>
        <dbReference type="SAM" id="MobiDB-lite"/>
    </source>
</evidence>
<evidence type="ECO:0008006" key="8">
    <source>
        <dbReference type="Google" id="ProtNLM"/>
    </source>
</evidence>
<accession>A0A7S3US84</accession>
<protein>
    <recommendedName>
        <fullName evidence="8">BRISC and BRCA1-A complex member 1</fullName>
    </recommendedName>
</protein>
<sequence length="287" mass="32171">MHQFALCTFGDTIEWLSDFCQDYELLINLIDSLIIKNDCSQSFCFKDLFACLREKLGARPGEAPPEARRPTALYRAVVFYGRSHARPDVVLDAPAQRLLDAPGFFFDLLYIHKRPSEEGVICQEIYDSLVKIESQVPTKQSYFMETSTSIQRLYMHMCMLLTHPAQRDLQENFVAKVEFNNSSTTRTTTNTALKKDDRRDSATGLKKEEAGGAGARDDGDASAATSDNKNQPVRRANKKADVKNSVQGRFLKKTQQGEPTGGKGRRGGEITSTEQVVLDMDGNNSRR</sequence>
<name>A0A7S3US84_HETAK</name>
<reference evidence="7" key="1">
    <citation type="submission" date="2021-01" db="EMBL/GenBank/DDBJ databases">
        <authorList>
            <person name="Corre E."/>
            <person name="Pelletier E."/>
            <person name="Niang G."/>
            <person name="Scheremetjew M."/>
            <person name="Finn R."/>
            <person name="Kale V."/>
            <person name="Holt S."/>
            <person name="Cochrane G."/>
            <person name="Meng A."/>
            <person name="Brown T."/>
            <person name="Cohen L."/>
        </authorList>
    </citation>
    <scope>NUCLEOTIDE SEQUENCE</scope>
    <source>
        <strain evidence="7">CCMP3107</strain>
    </source>
</reference>
<feature type="region of interest" description="Disordered" evidence="6">
    <location>
        <begin position="185"/>
        <end position="287"/>
    </location>
</feature>
<dbReference type="PANTHER" id="PTHR15660:SF1">
    <property type="entry name" value="BRISC AND BRCA1-A COMPLEX MEMBER 1"/>
    <property type="match status" value="1"/>
</dbReference>